<gene>
    <name evidence="1" type="ORF">L2E82_10938</name>
</gene>
<keyword evidence="2" id="KW-1185">Reference proteome</keyword>
<comment type="caution">
    <text evidence="1">The sequence shown here is derived from an EMBL/GenBank/DDBJ whole genome shotgun (WGS) entry which is preliminary data.</text>
</comment>
<accession>A0ACB9GBR1</accession>
<proteinExistence type="predicted"/>
<organism evidence="1 2">
    <name type="scientific">Cichorium intybus</name>
    <name type="common">Chicory</name>
    <dbReference type="NCBI Taxonomy" id="13427"/>
    <lineage>
        <taxon>Eukaryota</taxon>
        <taxon>Viridiplantae</taxon>
        <taxon>Streptophyta</taxon>
        <taxon>Embryophyta</taxon>
        <taxon>Tracheophyta</taxon>
        <taxon>Spermatophyta</taxon>
        <taxon>Magnoliopsida</taxon>
        <taxon>eudicotyledons</taxon>
        <taxon>Gunneridae</taxon>
        <taxon>Pentapetalae</taxon>
        <taxon>asterids</taxon>
        <taxon>campanulids</taxon>
        <taxon>Asterales</taxon>
        <taxon>Asteraceae</taxon>
        <taxon>Cichorioideae</taxon>
        <taxon>Cichorieae</taxon>
        <taxon>Cichoriinae</taxon>
        <taxon>Cichorium</taxon>
    </lineage>
</organism>
<dbReference type="Proteomes" id="UP001055811">
    <property type="component" value="Linkage Group LG02"/>
</dbReference>
<sequence length="272" mass="30247">MSFIPPVSEFHFGSTSASGGAVSAPVPIPSCTPPSIPPFPPVSQPQSTNPFTSAMSWGAPTRDGTPASRQQTLTSQPISQPQPVIFKPQPTQPQQYQQPPQQQYQYPETEERHDEEDEGWVPPAPQQPWNRGRGPPRRIQQHQQPPGQQGYNDQHFYGNPAQPLYFAQPRRQSVESHFQPREYDDSSPIYIPDNIESQVEIRPQLLGILPEFRGKQHHHVGSAQGQVPTRILSGKQNNGDSEGHSGLLAKTRRSFPRSIRSIKGATAILPEP</sequence>
<reference evidence="2" key="1">
    <citation type="journal article" date="2022" name="Mol. Ecol. Resour.">
        <title>The genomes of chicory, endive, great burdock and yacon provide insights into Asteraceae palaeo-polyploidization history and plant inulin production.</title>
        <authorList>
            <person name="Fan W."/>
            <person name="Wang S."/>
            <person name="Wang H."/>
            <person name="Wang A."/>
            <person name="Jiang F."/>
            <person name="Liu H."/>
            <person name="Zhao H."/>
            <person name="Xu D."/>
            <person name="Zhang Y."/>
        </authorList>
    </citation>
    <scope>NUCLEOTIDE SEQUENCE [LARGE SCALE GENOMIC DNA]</scope>
    <source>
        <strain evidence="2">cv. Punajuju</strain>
    </source>
</reference>
<evidence type="ECO:0000313" key="2">
    <source>
        <dbReference type="Proteomes" id="UP001055811"/>
    </source>
</evidence>
<reference evidence="1 2" key="2">
    <citation type="journal article" date="2022" name="Mol. Ecol. Resour.">
        <title>The genomes of chicory, endive, great burdock and yacon provide insights into Asteraceae paleo-polyploidization history and plant inulin production.</title>
        <authorList>
            <person name="Fan W."/>
            <person name="Wang S."/>
            <person name="Wang H."/>
            <person name="Wang A."/>
            <person name="Jiang F."/>
            <person name="Liu H."/>
            <person name="Zhao H."/>
            <person name="Xu D."/>
            <person name="Zhang Y."/>
        </authorList>
    </citation>
    <scope>NUCLEOTIDE SEQUENCE [LARGE SCALE GENOMIC DNA]</scope>
    <source>
        <strain evidence="2">cv. Punajuju</strain>
        <tissue evidence="1">Leaves</tissue>
    </source>
</reference>
<evidence type="ECO:0000313" key="1">
    <source>
        <dbReference type="EMBL" id="KAI3780944.1"/>
    </source>
</evidence>
<protein>
    <submittedName>
        <fullName evidence="1">Uncharacterized protein</fullName>
    </submittedName>
</protein>
<dbReference type="EMBL" id="CM042010">
    <property type="protein sequence ID" value="KAI3780944.1"/>
    <property type="molecule type" value="Genomic_DNA"/>
</dbReference>
<name>A0ACB9GBR1_CICIN</name>